<dbReference type="Proteomes" id="UP000008909">
    <property type="component" value="Unassembled WGS sequence"/>
</dbReference>
<evidence type="ECO:0000313" key="3">
    <source>
        <dbReference type="Proteomes" id="UP000008909"/>
    </source>
</evidence>
<protein>
    <submittedName>
        <fullName evidence="2">Uncharacterized protein</fullName>
    </submittedName>
</protein>
<sequence length="101" mass="11834">MGRPQTRLLRIGKCKHPTIGKFYHMLHQPCIFRRIVQVAVKKNVFNVTMASPANPPLHLNPPIHFLTQMMNGKDHDHIHPRKRMWKSPKRVSPERRTSCPI</sequence>
<feature type="compositionally biased region" description="Basic and acidic residues" evidence="1">
    <location>
        <begin position="91"/>
        <end position="101"/>
    </location>
</feature>
<accession>G7YL81</accession>
<gene>
    <name evidence="2" type="ORF">CLF_110872</name>
</gene>
<keyword evidence="3" id="KW-1185">Reference proteome</keyword>
<dbReference type="EMBL" id="DF143570">
    <property type="protein sequence ID" value="GAA53712.1"/>
    <property type="molecule type" value="Genomic_DNA"/>
</dbReference>
<reference evidence="2" key="1">
    <citation type="journal article" date="2011" name="Genome Biol.">
        <title>The draft genome of the carcinogenic human liver fluke Clonorchis sinensis.</title>
        <authorList>
            <person name="Wang X."/>
            <person name="Chen W."/>
            <person name="Huang Y."/>
            <person name="Sun J."/>
            <person name="Men J."/>
            <person name="Liu H."/>
            <person name="Luo F."/>
            <person name="Guo L."/>
            <person name="Lv X."/>
            <person name="Deng C."/>
            <person name="Zhou C."/>
            <person name="Fan Y."/>
            <person name="Li X."/>
            <person name="Huang L."/>
            <person name="Hu Y."/>
            <person name="Liang C."/>
            <person name="Hu X."/>
            <person name="Xu J."/>
            <person name="Yu X."/>
        </authorList>
    </citation>
    <scope>NUCLEOTIDE SEQUENCE [LARGE SCALE GENOMIC DNA]</scope>
    <source>
        <strain evidence="2">Henan</strain>
    </source>
</reference>
<feature type="region of interest" description="Disordered" evidence="1">
    <location>
        <begin position="73"/>
        <end position="101"/>
    </location>
</feature>
<name>G7YL81_CLOSI</name>
<dbReference type="AlphaFoldDB" id="G7YL81"/>
<evidence type="ECO:0000256" key="1">
    <source>
        <dbReference type="SAM" id="MobiDB-lite"/>
    </source>
</evidence>
<organism evidence="2 3">
    <name type="scientific">Clonorchis sinensis</name>
    <name type="common">Chinese liver fluke</name>
    <dbReference type="NCBI Taxonomy" id="79923"/>
    <lineage>
        <taxon>Eukaryota</taxon>
        <taxon>Metazoa</taxon>
        <taxon>Spiralia</taxon>
        <taxon>Lophotrochozoa</taxon>
        <taxon>Platyhelminthes</taxon>
        <taxon>Trematoda</taxon>
        <taxon>Digenea</taxon>
        <taxon>Opisthorchiida</taxon>
        <taxon>Opisthorchiata</taxon>
        <taxon>Opisthorchiidae</taxon>
        <taxon>Clonorchis</taxon>
    </lineage>
</organism>
<feature type="compositionally biased region" description="Basic residues" evidence="1">
    <location>
        <begin position="78"/>
        <end position="89"/>
    </location>
</feature>
<proteinExistence type="predicted"/>
<evidence type="ECO:0000313" key="2">
    <source>
        <dbReference type="EMBL" id="GAA53712.1"/>
    </source>
</evidence>
<reference key="2">
    <citation type="submission" date="2011-10" db="EMBL/GenBank/DDBJ databases">
        <title>The genome and transcriptome sequence of Clonorchis sinensis provide insights into the carcinogenic liver fluke.</title>
        <authorList>
            <person name="Wang X."/>
            <person name="Huang Y."/>
            <person name="Chen W."/>
            <person name="Liu H."/>
            <person name="Guo L."/>
            <person name="Chen Y."/>
            <person name="Luo F."/>
            <person name="Zhou W."/>
            <person name="Sun J."/>
            <person name="Mao Q."/>
            <person name="Liang P."/>
            <person name="Zhou C."/>
            <person name="Tian Y."/>
            <person name="Men J."/>
            <person name="Lv X."/>
            <person name="Huang L."/>
            <person name="Zhou J."/>
            <person name="Hu Y."/>
            <person name="Li R."/>
            <person name="Zhang F."/>
            <person name="Lei H."/>
            <person name="Li X."/>
            <person name="Hu X."/>
            <person name="Liang C."/>
            <person name="Xu J."/>
            <person name="Wu Z."/>
            <person name="Yu X."/>
        </authorList>
    </citation>
    <scope>NUCLEOTIDE SEQUENCE</scope>
    <source>
        <strain>Henan</strain>
    </source>
</reference>